<dbReference type="Proteomes" id="UP000001064">
    <property type="component" value="Unassembled WGS sequence"/>
</dbReference>
<dbReference type="GO" id="GO:0007231">
    <property type="term" value="P:osmosensory signaling pathway"/>
    <property type="evidence" value="ECO:0007669"/>
    <property type="project" value="EnsemblProtists"/>
</dbReference>
<dbReference type="FunFam" id="3.30.450.350:FF:000002">
    <property type="entry name" value="Adenylate cyclase, germination specific"/>
    <property type="match status" value="1"/>
</dbReference>
<keyword evidence="4 17" id="KW-0812">Transmembrane</keyword>
<evidence type="ECO:0000256" key="14">
    <source>
        <dbReference type="ARBA" id="ARBA00032637"/>
    </source>
</evidence>
<keyword evidence="10" id="KW-0115">cAMP biosynthesis</keyword>
<keyword evidence="12 15" id="KW-0456">Lyase</keyword>
<sequence>MKKTFFKLFSKSYIEGYPIGFFFGIIILLVFGVIVCLFSFIHYTEEENSNIQMDLERASKQIVHNIQMNAMYLLSSIDTLKALYYVNPNFKRKDFNIFLNTTLKNSEFQYLFWVERVKDEERKQFEQDFSFQTKNKFQIFSFNEDTNSIEVANHKKSYYPIVHAFPTLSKDIIGLDINSTNYMKETINKAIINKRPTVHLSRKVILSKRNIDILIINPILSKTTNDTSQFTNPQTPSPPQATSPLISTTIENLTLVKKSNDDECTHISAGLFLIEKNVEASRVEVEQGNDFTLFLSTFEGELVYQESYLNFKTLKEVHDSKLFQDRLKYETSLKVADCVFKLWAFTTEEYENNSKTYLPLLISIISGVILILLVIYLMDQRKQKSLIAKIMREKNNLINKILPLEVSVKLENGEDVVAERSNNACVFFLDIAGFTRFSSIHSPEQVIQVLIKIFNSMDLLCAKHGIEKIKTIGDAYMATCGIFPKSDDIRHNTYRMLEFALDVLESIPKEMSFHLGLQVRVGVHCGPVISGVISGYAKPHFDVWGDTVNVASRMESTGIAGQIHVSDRVYQLGKDDFDFSERCDIIHVKGKGRMKTWYLMGKKESEFTLRKDYSRSRIQPSIFNRKQSHQHCIYPDFPGGIQVLNIENNNLGCENCSKIYKKTYSFSPDNNYYYNGEDTETPIMSFEQIEELNKGVSNKVIRDEDNSHQSITEESELQLKDYENDNSDEEEEEEEFNTNSPKHLNLDAILSNINNTLNNNDNNNDNNNNNNSKINDNIISNNNNNNLDNNNIDNNINNSTNNNNTNNDIKNNFVNNDSKDCLCKSVVHNNDLLEKQKSIKDDKKCNNLIEDKKLAKENCLVPDLNNIEKDKNKNKDKDKKE</sequence>
<evidence type="ECO:0000313" key="20">
    <source>
        <dbReference type="EMBL" id="EGC32056.1"/>
    </source>
</evidence>
<evidence type="ECO:0000256" key="8">
    <source>
        <dbReference type="ARBA" id="ARBA00022842"/>
    </source>
</evidence>
<evidence type="ECO:0000256" key="6">
    <source>
        <dbReference type="ARBA" id="ARBA00022741"/>
    </source>
</evidence>
<feature type="region of interest" description="Disordered" evidence="16">
    <location>
        <begin position="698"/>
        <end position="799"/>
    </location>
</feature>
<feature type="compositionally biased region" description="Low complexity" evidence="16">
    <location>
        <begin position="749"/>
        <end position="799"/>
    </location>
</feature>
<dbReference type="GO" id="GO:1904360">
    <property type="term" value="P:negative regulation of spore germination"/>
    <property type="evidence" value="ECO:0007669"/>
    <property type="project" value="EnsemblProtists"/>
</dbReference>
<dbReference type="AlphaFoldDB" id="F0ZVG7"/>
<dbReference type="CDD" id="cd07302">
    <property type="entry name" value="CHD"/>
    <property type="match status" value="1"/>
</dbReference>
<protein>
    <recommendedName>
        <fullName evidence="3">adenylate cyclase</fullName>
        <ecNumber evidence="3">4.6.1.1</ecNumber>
    </recommendedName>
    <alternativeName>
        <fullName evidence="13">ATP pyrophosphate-lyase</fullName>
    </alternativeName>
    <alternativeName>
        <fullName evidence="14">Adenylyl cyclase</fullName>
    </alternativeName>
</protein>
<evidence type="ECO:0000256" key="13">
    <source>
        <dbReference type="ARBA" id="ARBA00032597"/>
    </source>
</evidence>
<dbReference type="EMBL" id="GL871214">
    <property type="protein sequence ID" value="EGC32056.1"/>
    <property type="molecule type" value="Genomic_DNA"/>
</dbReference>
<dbReference type="PROSITE" id="PS50125">
    <property type="entry name" value="GUANYLATE_CYCLASE_2"/>
    <property type="match status" value="1"/>
</dbReference>
<dbReference type="GO" id="GO:0006171">
    <property type="term" value="P:cAMP biosynthetic process"/>
    <property type="evidence" value="ECO:0007669"/>
    <property type="project" value="UniProtKB-KW"/>
</dbReference>
<dbReference type="SMART" id="SM01079">
    <property type="entry name" value="CHASE"/>
    <property type="match status" value="1"/>
</dbReference>
<dbReference type="InterPro" id="IPR050401">
    <property type="entry name" value="Cyclic_nucleotide_synthase"/>
</dbReference>
<evidence type="ECO:0000256" key="4">
    <source>
        <dbReference type="ARBA" id="ARBA00022692"/>
    </source>
</evidence>
<dbReference type="InterPro" id="IPR001054">
    <property type="entry name" value="A/G_cyclase"/>
</dbReference>
<dbReference type="PROSITE" id="PS50839">
    <property type="entry name" value="CHASE"/>
    <property type="match status" value="1"/>
</dbReference>
<dbReference type="GO" id="GO:0009992">
    <property type="term" value="P:intracellular water homeostasis"/>
    <property type="evidence" value="ECO:0007669"/>
    <property type="project" value="EnsemblProtists"/>
</dbReference>
<evidence type="ECO:0000256" key="17">
    <source>
        <dbReference type="SAM" id="Phobius"/>
    </source>
</evidence>
<keyword evidence="8" id="KW-0460">Magnesium</keyword>
<proteinExistence type="inferred from homology"/>
<keyword evidence="7" id="KW-0067">ATP-binding</keyword>
<organism evidence="20 21">
    <name type="scientific">Dictyostelium purpureum</name>
    <name type="common">Slime mold</name>
    <dbReference type="NCBI Taxonomy" id="5786"/>
    <lineage>
        <taxon>Eukaryota</taxon>
        <taxon>Amoebozoa</taxon>
        <taxon>Evosea</taxon>
        <taxon>Eumycetozoa</taxon>
        <taxon>Dictyostelia</taxon>
        <taxon>Dictyosteliales</taxon>
        <taxon>Dictyosteliaceae</taxon>
        <taxon>Dictyostelium</taxon>
    </lineage>
</organism>
<dbReference type="PROSITE" id="PS00452">
    <property type="entry name" value="GUANYLATE_CYCLASE_1"/>
    <property type="match status" value="1"/>
</dbReference>
<evidence type="ECO:0000313" key="21">
    <source>
        <dbReference type="Proteomes" id="UP000001064"/>
    </source>
</evidence>
<evidence type="ECO:0000259" key="18">
    <source>
        <dbReference type="PROSITE" id="PS50125"/>
    </source>
</evidence>
<dbReference type="GO" id="GO:0001653">
    <property type="term" value="F:peptide receptor activity"/>
    <property type="evidence" value="ECO:0000318"/>
    <property type="project" value="GO_Central"/>
</dbReference>
<dbReference type="GO" id="GO:0031000">
    <property type="term" value="P:response to caffeine"/>
    <property type="evidence" value="ECO:0007669"/>
    <property type="project" value="EnsemblProtists"/>
</dbReference>
<dbReference type="GO" id="GO:0042802">
    <property type="term" value="F:identical protein binding"/>
    <property type="evidence" value="ECO:0007669"/>
    <property type="project" value="EnsemblProtists"/>
</dbReference>
<evidence type="ECO:0000256" key="7">
    <source>
        <dbReference type="ARBA" id="ARBA00022840"/>
    </source>
</evidence>
<evidence type="ECO:0000256" key="10">
    <source>
        <dbReference type="ARBA" id="ARBA00022998"/>
    </source>
</evidence>
<dbReference type="InterPro" id="IPR006189">
    <property type="entry name" value="CHASE_dom"/>
</dbReference>
<dbReference type="GO" id="GO:0005886">
    <property type="term" value="C:plasma membrane"/>
    <property type="evidence" value="ECO:0000318"/>
    <property type="project" value="GO_Central"/>
</dbReference>
<dbReference type="GeneID" id="10507590"/>
<dbReference type="GO" id="GO:0005524">
    <property type="term" value="F:ATP binding"/>
    <property type="evidence" value="ECO:0007669"/>
    <property type="project" value="UniProtKB-KW"/>
</dbReference>
<evidence type="ECO:0000256" key="2">
    <source>
        <dbReference type="ARBA" id="ARBA00004370"/>
    </source>
</evidence>
<reference evidence="21" key="1">
    <citation type="journal article" date="2011" name="Genome Biol.">
        <title>Comparative genomics of the social amoebae Dictyostelium discoideum and Dictyostelium purpureum.</title>
        <authorList>
            <consortium name="US DOE Joint Genome Institute (JGI-PGF)"/>
            <person name="Sucgang R."/>
            <person name="Kuo A."/>
            <person name="Tian X."/>
            <person name="Salerno W."/>
            <person name="Parikh A."/>
            <person name="Feasley C.L."/>
            <person name="Dalin E."/>
            <person name="Tu H."/>
            <person name="Huang E."/>
            <person name="Barry K."/>
            <person name="Lindquist E."/>
            <person name="Shapiro H."/>
            <person name="Bruce D."/>
            <person name="Schmutz J."/>
            <person name="Salamov A."/>
            <person name="Fey P."/>
            <person name="Gaudet P."/>
            <person name="Anjard C."/>
            <person name="Babu M.M."/>
            <person name="Basu S."/>
            <person name="Bushmanova Y."/>
            <person name="van der Wel H."/>
            <person name="Katoh-Kurasawa M."/>
            <person name="Dinh C."/>
            <person name="Coutinho P.M."/>
            <person name="Saito T."/>
            <person name="Elias M."/>
            <person name="Schaap P."/>
            <person name="Kay R.R."/>
            <person name="Henrissat B."/>
            <person name="Eichinger L."/>
            <person name="Rivero F."/>
            <person name="Putnam N.H."/>
            <person name="West C.M."/>
            <person name="Loomis W.F."/>
            <person name="Chisholm R.L."/>
            <person name="Shaulsky G."/>
            <person name="Strassmann J.E."/>
            <person name="Queller D.C."/>
            <person name="Kuspa A."/>
            <person name="Grigoriev I.V."/>
        </authorList>
    </citation>
    <scope>NUCLEOTIDE SEQUENCE [LARGE SCALE GENOMIC DNA]</scope>
    <source>
        <strain evidence="21">QSDP1</strain>
    </source>
</reference>
<dbReference type="OMA" id="FSERCDI"/>
<dbReference type="KEGG" id="dpp:DICPUDRAFT_38950"/>
<dbReference type="InterPro" id="IPR018297">
    <property type="entry name" value="A/G_cyclase_CS"/>
</dbReference>
<name>F0ZVG7_DICPU</name>
<evidence type="ECO:0000259" key="19">
    <source>
        <dbReference type="PROSITE" id="PS50839"/>
    </source>
</evidence>
<evidence type="ECO:0000256" key="11">
    <source>
        <dbReference type="ARBA" id="ARBA00023136"/>
    </source>
</evidence>
<dbReference type="GO" id="GO:0046872">
    <property type="term" value="F:metal ion binding"/>
    <property type="evidence" value="ECO:0007669"/>
    <property type="project" value="UniProtKB-KW"/>
</dbReference>
<evidence type="ECO:0000256" key="16">
    <source>
        <dbReference type="SAM" id="MobiDB-lite"/>
    </source>
</evidence>
<dbReference type="eggNOG" id="KOG1023">
    <property type="taxonomic scope" value="Eukaryota"/>
</dbReference>
<dbReference type="GO" id="GO:0004016">
    <property type="term" value="F:adenylate cyclase activity"/>
    <property type="evidence" value="ECO:0000318"/>
    <property type="project" value="GO_Central"/>
</dbReference>
<evidence type="ECO:0000256" key="15">
    <source>
        <dbReference type="RuleBase" id="RU000405"/>
    </source>
</evidence>
<dbReference type="InParanoid" id="F0ZVG7"/>
<keyword evidence="5" id="KW-0479">Metal-binding</keyword>
<comment type="similarity">
    <text evidence="15">Belongs to the adenylyl cyclase class-4/guanylyl cyclase family.</text>
</comment>
<dbReference type="GO" id="GO:0019887">
    <property type="term" value="F:protein kinase regulator activity"/>
    <property type="evidence" value="ECO:0007669"/>
    <property type="project" value="EnsemblProtists"/>
</dbReference>
<dbReference type="Pfam" id="PF03924">
    <property type="entry name" value="CHASE"/>
    <property type="match status" value="1"/>
</dbReference>
<dbReference type="InterPro" id="IPR029787">
    <property type="entry name" value="Nucleotide_cyclase"/>
</dbReference>
<dbReference type="PANTHER" id="PTHR11920">
    <property type="entry name" value="GUANYLYL CYCLASE"/>
    <property type="match status" value="1"/>
</dbReference>
<keyword evidence="11 17" id="KW-0472">Membrane</keyword>
<keyword evidence="6" id="KW-0547">Nucleotide-binding</keyword>
<dbReference type="OrthoDB" id="17090at2759"/>
<evidence type="ECO:0000256" key="9">
    <source>
        <dbReference type="ARBA" id="ARBA00022989"/>
    </source>
</evidence>
<evidence type="ECO:0000256" key="3">
    <source>
        <dbReference type="ARBA" id="ARBA00012201"/>
    </source>
</evidence>
<accession>F0ZVG7</accession>
<feature type="domain" description="Guanylate cyclase" evidence="18">
    <location>
        <begin position="425"/>
        <end position="555"/>
    </location>
</feature>
<dbReference type="FunFam" id="3.30.70.1230:FF:000033">
    <property type="entry name" value="Adenylate cyclase"/>
    <property type="match status" value="1"/>
</dbReference>
<feature type="compositionally biased region" description="Acidic residues" evidence="16">
    <location>
        <begin position="724"/>
        <end position="736"/>
    </location>
</feature>
<keyword evidence="9 17" id="KW-1133">Transmembrane helix</keyword>
<dbReference type="VEuPathDB" id="AmoebaDB:DICPUDRAFT_38950"/>
<dbReference type="EC" id="4.6.1.1" evidence="3"/>
<dbReference type="GO" id="GO:0030435">
    <property type="term" value="P:sporulation resulting in formation of a cellular spore"/>
    <property type="evidence" value="ECO:0007669"/>
    <property type="project" value="EnsemblProtists"/>
</dbReference>
<dbReference type="Gene3D" id="3.30.450.350">
    <property type="entry name" value="CHASE domain"/>
    <property type="match status" value="1"/>
</dbReference>
<dbReference type="Pfam" id="PF00211">
    <property type="entry name" value="Guanylate_cyc"/>
    <property type="match status" value="1"/>
</dbReference>
<feature type="transmembrane region" description="Helical" evidence="17">
    <location>
        <begin position="357"/>
        <end position="378"/>
    </location>
</feature>
<dbReference type="RefSeq" id="XP_003291410.1">
    <property type="nucleotide sequence ID" value="XM_003291362.1"/>
</dbReference>
<comment type="subcellular location">
    <subcellularLocation>
        <location evidence="2">Membrane</location>
    </subcellularLocation>
</comment>
<evidence type="ECO:0000256" key="1">
    <source>
        <dbReference type="ARBA" id="ARBA00001593"/>
    </source>
</evidence>
<dbReference type="FunCoup" id="F0ZVG7">
    <property type="interactions" value="40"/>
</dbReference>
<dbReference type="InterPro" id="IPR042240">
    <property type="entry name" value="CHASE_sf"/>
</dbReference>
<comment type="catalytic activity">
    <reaction evidence="1">
        <text>ATP = 3',5'-cyclic AMP + diphosphate</text>
        <dbReference type="Rhea" id="RHEA:15389"/>
        <dbReference type="ChEBI" id="CHEBI:30616"/>
        <dbReference type="ChEBI" id="CHEBI:33019"/>
        <dbReference type="ChEBI" id="CHEBI:58165"/>
        <dbReference type="EC" id="4.6.1.1"/>
    </reaction>
</comment>
<gene>
    <name evidence="20" type="primary">AcgA</name>
    <name evidence="20" type="ORF">DICPUDRAFT_38950</name>
</gene>
<dbReference type="STRING" id="5786.F0ZVG7"/>
<dbReference type="Gene3D" id="3.30.70.1230">
    <property type="entry name" value="Nucleotide cyclase"/>
    <property type="match status" value="1"/>
</dbReference>
<dbReference type="GO" id="GO:0010447">
    <property type="term" value="P:response to acidic pH"/>
    <property type="evidence" value="ECO:0007669"/>
    <property type="project" value="EnsemblProtists"/>
</dbReference>
<dbReference type="SMART" id="SM00044">
    <property type="entry name" value="CYCc"/>
    <property type="match status" value="1"/>
</dbReference>
<dbReference type="GO" id="GO:0005034">
    <property type="term" value="F:osmosensor activity"/>
    <property type="evidence" value="ECO:0007669"/>
    <property type="project" value="EnsemblProtists"/>
</dbReference>
<feature type="transmembrane region" description="Helical" evidence="17">
    <location>
        <begin position="21"/>
        <end position="43"/>
    </location>
</feature>
<evidence type="ECO:0000256" key="5">
    <source>
        <dbReference type="ARBA" id="ARBA00022723"/>
    </source>
</evidence>
<keyword evidence="21" id="KW-1185">Reference proteome</keyword>
<dbReference type="PANTHER" id="PTHR11920:SF487">
    <property type="entry name" value="ADENYLATE CYCLASE, GERMINATION SPECIFIC"/>
    <property type="match status" value="1"/>
</dbReference>
<feature type="domain" description="CHASE" evidence="19">
    <location>
        <begin position="86"/>
        <end position="227"/>
    </location>
</feature>
<dbReference type="SUPFAM" id="SSF55073">
    <property type="entry name" value="Nucleotide cyclase"/>
    <property type="match status" value="1"/>
</dbReference>
<evidence type="ECO:0000256" key="12">
    <source>
        <dbReference type="ARBA" id="ARBA00023239"/>
    </source>
</evidence>